<feature type="transmembrane region" description="Helical" evidence="1">
    <location>
        <begin position="45"/>
        <end position="64"/>
    </location>
</feature>
<keyword evidence="3" id="KW-1185">Reference proteome</keyword>
<name>A0A9P1I7B0_9PELO</name>
<protein>
    <submittedName>
        <fullName evidence="2">Uncharacterized protein</fullName>
    </submittedName>
</protein>
<feature type="transmembrane region" description="Helical" evidence="1">
    <location>
        <begin position="276"/>
        <end position="296"/>
    </location>
</feature>
<evidence type="ECO:0000313" key="3">
    <source>
        <dbReference type="Proteomes" id="UP001152747"/>
    </source>
</evidence>
<reference evidence="2" key="1">
    <citation type="submission" date="2022-11" db="EMBL/GenBank/DDBJ databases">
        <authorList>
            <person name="Kikuchi T."/>
        </authorList>
    </citation>
    <scope>NUCLEOTIDE SEQUENCE</scope>
    <source>
        <strain evidence="2">PS1010</strain>
    </source>
</reference>
<dbReference type="Proteomes" id="UP001152747">
    <property type="component" value="Unassembled WGS sequence"/>
</dbReference>
<gene>
    <name evidence="2" type="ORF">CAMP_LOCUS736</name>
</gene>
<dbReference type="AlphaFoldDB" id="A0A9P1I7B0"/>
<keyword evidence="1" id="KW-0472">Membrane</keyword>
<evidence type="ECO:0000256" key="1">
    <source>
        <dbReference type="SAM" id="Phobius"/>
    </source>
</evidence>
<feature type="transmembrane region" description="Helical" evidence="1">
    <location>
        <begin position="101"/>
        <end position="119"/>
    </location>
</feature>
<comment type="caution">
    <text evidence="2">The sequence shown here is derived from an EMBL/GenBank/DDBJ whole genome shotgun (WGS) entry which is preliminary data.</text>
</comment>
<dbReference type="EMBL" id="CANHGI010000001">
    <property type="protein sequence ID" value="CAI5438099.1"/>
    <property type="molecule type" value="Genomic_DNA"/>
</dbReference>
<feature type="transmembrane region" description="Helical" evidence="1">
    <location>
        <begin position="191"/>
        <end position="209"/>
    </location>
</feature>
<accession>A0A9P1I7B0</accession>
<keyword evidence="1" id="KW-0812">Transmembrane</keyword>
<feature type="transmembrane region" description="Helical" evidence="1">
    <location>
        <begin position="12"/>
        <end position="33"/>
    </location>
</feature>
<keyword evidence="1" id="KW-1133">Transmembrane helix</keyword>
<feature type="transmembrane region" description="Helical" evidence="1">
    <location>
        <begin position="150"/>
        <end position="170"/>
    </location>
</feature>
<evidence type="ECO:0000313" key="2">
    <source>
        <dbReference type="EMBL" id="CAI5438099.1"/>
    </source>
</evidence>
<sequence length="298" mass="34213">MAAKTVPKQDVIYYFLLQISSAFMLSAAHNVLFFVLDIKLFVTQFLHYFFTFLFLSLLKYSNFIPTVQVSRNDLIYSAAFKLLETCLSAYANSHNRTGELFLVRIFDFLTTISVFAWTLRSKPMRPEPYLVLPLGLTVSISWFEPGQLEYTRVSMFCAFLLPFSRAASLISLRKSFDKMGKGHLTAFTLEYCRIVSVLLFIPAIFSYFMSTVEVTASWESIDYVLMSLSFLFMICNLYSEIWLQLSLNFGSFLVFDNSKYLLASCAQWIIQNMANPNILAFGGKIVAFACIFRIWAKS</sequence>
<dbReference type="OrthoDB" id="5867030at2759"/>
<organism evidence="2 3">
    <name type="scientific">Caenorhabditis angaria</name>
    <dbReference type="NCBI Taxonomy" id="860376"/>
    <lineage>
        <taxon>Eukaryota</taxon>
        <taxon>Metazoa</taxon>
        <taxon>Ecdysozoa</taxon>
        <taxon>Nematoda</taxon>
        <taxon>Chromadorea</taxon>
        <taxon>Rhabditida</taxon>
        <taxon>Rhabditina</taxon>
        <taxon>Rhabditomorpha</taxon>
        <taxon>Rhabditoidea</taxon>
        <taxon>Rhabditidae</taxon>
        <taxon>Peloderinae</taxon>
        <taxon>Caenorhabditis</taxon>
    </lineage>
</organism>
<proteinExistence type="predicted"/>